<proteinExistence type="predicted"/>
<keyword evidence="4" id="KW-1185">Reference proteome</keyword>
<gene>
    <name evidence="3" type="ORF">JWS04_01220</name>
</gene>
<comment type="caution">
    <text evidence="3">The sequence shown here is derived from an EMBL/GenBank/DDBJ whole genome shotgun (WGS) entry which is preliminary data.</text>
</comment>
<dbReference type="Proteomes" id="UP000669317">
    <property type="component" value="Unassembled WGS sequence"/>
</dbReference>
<feature type="compositionally biased region" description="Polar residues" evidence="1">
    <location>
        <begin position="91"/>
        <end position="101"/>
    </location>
</feature>
<accession>A0ABS3ZQQ6</accession>
<reference evidence="3 4" key="1">
    <citation type="submission" date="2021-03" db="EMBL/GenBank/DDBJ databases">
        <title>Genome Sequence of Bradyrhizobium vignae strain ISRA400.</title>
        <authorList>
            <person name="Tisa L.S."/>
            <person name="Svistoonoff S."/>
            <person name="Hocher V."/>
            <person name="Fall S."/>
            <person name="Zaiya A."/>
            <person name="Naing D."/>
            <person name="Niang N."/>
            <person name="Diouf A."/>
            <person name="Dasylva M.C."/>
            <person name="Toure O."/>
            <person name="Gueye M."/>
            <person name="Gully D."/>
            <person name="Tisseyre P."/>
            <person name="Simpson S."/>
            <person name="Morris K."/>
            <person name="Thomas W.K."/>
        </authorList>
    </citation>
    <scope>NUCLEOTIDE SEQUENCE [LARGE SCALE GENOMIC DNA]</scope>
    <source>
        <strain evidence="3 4">ISRA400</strain>
    </source>
</reference>
<dbReference type="EMBL" id="JAGIKT010000002">
    <property type="protein sequence ID" value="MBP0109739.1"/>
    <property type="molecule type" value="Genomic_DNA"/>
</dbReference>
<evidence type="ECO:0000256" key="1">
    <source>
        <dbReference type="SAM" id="MobiDB-lite"/>
    </source>
</evidence>
<evidence type="ECO:0000256" key="2">
    <source>
        <dbReference type="SAM" id="Phobius"/>
    </source>
</evidence>
<dbReference type="RefSeq" id="WP_209294292.1">
    <property type="nucleotide sequence ID" value="NZ_JAGIKT010000002.1"/>
</dbReference>
<keyword evidence="2" id="KW-1133">Transmembrane helix</keyword>
<protein>
    <submittedName>
        <fullName evidence="3">Uncharacterized protein</fullName>
    </submittedName>
</protein>
<feature type="region of interest" description="Disordered" evidence="1">
    <location>
        <begin position="62"/>
        <end position="110"/>
    </location>
</feature>
<evidence type="ECO:0000313" key="4">
    <source>
        <dbReference type="Proteomes" id="UP000669317"/>
    </source>
</evidence>
<evidence type="ECO:0000313" key="3">
    <source>
        <dbReference type="EMBL" id="MBP0109739.1"/>
    </source>
</evidence>
<sequence length="126" mass="12262">MQLIEPVVHVKDRPVNHIAIILILLVGGSSLALAQSAGESSSGGTAAISSTGYAGGTLSTGHAISGTAGSSGPNVGNALSHASTGGDVDASSVTQAPTSHDNAVDTPAAHRAIDNLGNTDVGILKK</sequence>
<feature type="compositionally biased region" description="Polar residues" evidence="1">
    <location>
        <begin position="62"/>
        <end position="74"/>
    </location>
</feature>
<feature type="transmembrane region" description="Helical" evidence="2">
    <location>
        <begin position="15"/>
        <end position="34"/>
    </location>
</feature>
<keyword evidence="2" id="KW-0812">Transmembrane</keyword>
<organism evidence="3 4">
    <name type="scientific">Bradyrhizobium vignae</name>
    <dbReference type="NCBI Taxonomy" id="1549949"/>
    <lineage>
        <taxon>Bacteria</taxon>
        <taxon>Pseudomonadati</taxon>
        <taxon>Pseudomonadota</taxon>
        <taxon>Alphaproteobacteria</taxon>
        <taxon>Hyphomicrobiales</taxon>
        <taxon>Nitrobacteraceae</taxon>
        <taxon>Bradyrhizobium</taxon>
    </lineage>
</organism>
<name>A0ABS3ZQQ6_9BRAD</name>
<keyword evidence="2" id="KW-0472">Membrane</keyword>